<reference evidence="1 2" key="1">
    <citation type="submission" date="2020-11" db="EMBL/GenBank/DDBJ databases">
        <title>Winogradskyella marina sp. nov., isolated from marine sediment.</title>
        <authorList>
            <person name="Bo J."/>
            <person name="Wang S."/>
            <person name="Song X."/>
            <person name="Du Z."/>
        </authorList>
    </citation>
    <scope>NUCLEOTIDE SEQUENCE [LARGE SCALE GENOMIC DNA]</scope>
    <source>
        <strain evidence="1 2">F6397</strain>
    </source>
</reference>
<dbReference type="Gene3D" id="3.30.1150.10">
    <property type="match status" value="1"/>
</dbReference>
<accession>A0ABS0EIB9</accession>
<dbReference type="RefSeq" id="WP_195871471.1">
    <property type="nucleotide sequence ID" value="NZ_JADOET010000007.1"/>
</dbReference>
<protein>
    <recommendedName>
        <fullName evidence="3">TonB C-terminal domain-containing protein</fullName>
    </recommendedName>
</protein>
<dbReference type="Proteomes" id="UP000611215">
    <property type="component" value="Unassembled WGS sequence"/>
</dbReference>
<comment type="caution">
    <text evidence="1">The sequence shown here is derived from an EMBL/GenBank/DDBJ whole genome shotgun (WGS) entry which is preliminary data.</text>
</comment>
<gene>
    <name evidence="1" type="ORF">ITJ86_09845</name>
</gene>
<proteinExistence type="predicted"/>
<keyword evidence="2" id="KW-1185">Reference proteome</keyword>
<dbReference type="EMBL" id="JADOET010000007">
    <property type="protein sequence ID" value="MBF8150200.1"/>
    <property type="molecule type" value="Genomic_DNA"/>
</dbReference>
<name>A0ABS0EIB9_9FLAO</name>
<evidence type="ECO:0000313" key="1">
    <source>
        <dbReference type="EMBL" id="MBF8150200.1"/>
    </source>
</evidence>
<sequence length="137" mass="15570">MRNSILAVVFFCGLLLNAQEKEDATYPVYRGCGKDLSFEETKKCSTDKILDYIKVSFNYELADKVFPTELNTNFQVEFTINKKGKTEQINVKAHHKAIAVDVIQLIKRMPKFKAPGTRNGEAVETHFRALITVRLLG</sequence>
<evidence type="ECO:0000313" key="2">
    <source>
        <dbReference type="Proteomes" id="UP000611215"/>
    </source>
</evidence>
<organism evidence="1 2">
    <name type="scientific">Winogradskyella marina</name>
    <dbReference type="NCBI Taxonomy" id="2785530"/>
    <lineage>
        <taxon>Bacteria</taxon>
        <taxon>Pseudomonadati</taxon>
        <taxon>Bacteroidota</taxon>
        <taxon>Flavobacteriia</taxon>
        <taxon>Flavobacteriales</taxon>
        <taxon>Flavobacteriaceae</taxon>
        <taxon>Winogradskyella</taxon>
    </lineage>
</organism>
<evidence type="ECO:0008006" key="3">
    <source>
        <dbReference type="Google" id="ProtNLM"/>
    </source>
</evidence>